<keyword evidence="4" id="KW-1133">Transmembrane helix</keyword>
<dbReference type="PANTHER" id="PTHR31996">
    <property type="entry name" value="COILED-COIL DOMAIN-CONTAINING PROTEIN 115"/>
    <property type="match status" value="1"/>
</dbReference>
<comment type="caution">
    <text evidence="5">The sequence shown here is derived from an EMBL/GenBank/DDBJ whole genome shotgun (WGS) entry which is preliminary data.</text>
</comment>
<dbReference type="Proteomes" id="UP000654370">
    <property type="component" value="Unassembled WGS sequence"/>
</dbReference>
<dbReference type="AlphaFoldDB" id="A0A8H7PKA8"/>
<feature type="compositionally biased region" description="Basic and acidic residues" evidence="3">
    <location>
        <begin position="379"/>
        <end position="394"/>
    </location>
</feature>
<feature type="compositionally biased region" description="Acidic residues" evidence="3">
    <location>
        <begin position="395"/>
        <end position="406"/>
    </location>
</feature>
<keyword evidence="6" id="KW-1185">Reference proteome</keyword>
<accession>A0A8H7PKA8</accession>
<dbReference type="EMBL" id="JAEPQZ010000011">
    <property type="protein sequence ID" value="KAG2175563.1"/>
    <property type="molecule type" value="Genomic_DNA"/>
</dbReference>
<evidence type="ECO:0000313" key="5">
    <source>
        <dbReference type="EMBL" id="KAG2175563.1"/>
    </source>
</evidence>
<feature type="coiled-coil region" evidence="2">
    <location>
        <begin position="344"/>
        <end position="371"/>
    </location>
</feature>
<keyword evidence="4" id="KW-0812">Transmembrane</keyword>
<keyword evidence="4" id="KW-0472">Membrane</keyword>
<evidence type="ECO:0000256" key="4">
    <source>
        <dbReference type="SAM" id="Phobius"/>
    </source>
</evidence>
<dbReference type="PANTHER" id="PTHR31996:SF2">
    <property type="entry name" value="COILED-COIL DOMAIN-CONTAINING PROTEIN 115"/>
    <property type="match status" value="1"/>
</dbReference>
<evidence type="ECO:0000313" key="6">
    <source>
        <dbReference type="Proteomes" id="UP000654370"/>
    </source>
</evidence>
<feature type="region of interest" description="Disordered" evidence="3">
    <location>
        <begin position="379"/>
        <end position="412"/>
    </location>
</feature>
<dbReference type="SMART" id="SM00786">
    <property type="entry name" value="SHR3_chaperone"/>
    <property type="match status" value="1"/>
</dbReference>
<protein>
    <recommendedName>
        <fullName evidence="1">Vacuolar ATPase assembly protein VMA22</fullName>
    </recommendedName>
</protein>
<dbReference type="Pfam" id="PF08229">
    <property type="entry name" value="SHR3_chaperone"/>
    <property type="match status" value="1"/>
</dbReference>
<feature type="transmembrane region" description="Helical" evidence="4">
    <location>
        <begin position="55"/>
        <end position="77"/>
    </location>
</feature>
<name>A0A8H7PKA8_MORIS</name>
<evidence type="ECO:0000256" key="3">
    <source>
        <dbReference type="SAM" id="MobiDB-lite"/>
    </source>
</evidence>
<gene>
    <name evidence="5" type="ORF">INT43_001210</name>
</gene>
<proteinExistence type="predicted"/>
<dbReference type="GO" id="GO:0051082">
    <property type="term" value="F:unfolded protein binding"/>
    <property type="evidence" value="ECO:0007669"/>
    <property type="project" value="TreeGrafter"/>
</dbReference>
<sequence length="412" mass="46239">MQTIKVAMVLTGCAFFAGTLWADWVYDYPILYHQTSDAVTAASDYYLRRAQAGDIHMYAQIFPIFLAVFGLSSGLALMQEHNIYFDGVCTLLILFGVSSHATSVVTGLNQLTETGVKAQDIESTVEILNKIAAAHVIILGVLGAVMVLQSVHYILLKKWAYDAKYPQKKKTPKMNSGLKTVCEKLDSIALQYLEEADALTALKREIGNEFAKGSLDLGHAKYTMGASKLSRYSYDERMKSLYEVYDTGYDEKHISEDLDKLSLRHRAKNVTDDDGLCTNPKLEDSAKADQMIEKGSNTNPVAKPTKKKKVIDRDPLHWFGLLVSPSLRTSQQHFKSVIAKCIQQANHEYKLANLEAQYKALQQEKLQIIQEIERSAKALKSDGVQMDDRERNGETFDDYEDSEITEDQVVPQ</sequence>
<reference evidence="5" key="1">
    <citation type="submission" date="2020-12" db="EMBL/GenBank/DDBJ databases">
        <title>Metabolic potential, ecology and presence of endohyphal bacteria is reflected in genomic diversity of Mucoromycotina.</title>
        <authorList>
            <person name="Muszewska A."/>
            <person name="Okrasinska A."/>
            <person name="Steczkiewicz K."/>
            <person name="Drgas O."/>
            <person name="Orlowska M."/>
            <person name="Perlinska-Lenart U."/>
            <person name="Aleksandrzak-Piekarczyk T."/>
            <person name="Szatraj K."/>
            <person name="Zielenkiewicz U."/>
            <person name="Pilsyk S."/>
            <person name="Malc E."/>
            <person name="Mieczkowski P."/>
            <person name="Kruszewska J.S."/>
            <person name="Biernat P."/>
            <person name="Pawlowska J."/>
        </authorList>
    </citation>
    <scope>NUCLEOTIDE SEQUENCE</scope>
    <source>
        <strain evidence="5">WA0000067209</strain>
    </source>
</reference>
<dbReference type="GO" id="GO:0070072">
    <property type="term" value="P:vacuolar proton-transporting V-type ATPase complex assembly"/>
    <property type="evidence" value="ECO:0007669"/>
    <property type="project" value="InterPro"/>
</dbReference>
<dbReference type="OrthoDB" id="5229808at2759"/>
<feature type="transmembrane region" description="Helical" evidence="4">
    <location>
        <begin position="89"/>
        <end position="111"/>
    </location>
</feature>
<dbReference type="InterPro" id="IPR040357">
    <property type="entry name" value="Vma22/CCDC115"/>
</dbReference>
<evidence type="ECO:0000256" key="1">
    <source>
        <dbReference type="ARBA" id="ARBA00093634"/>
    </source>
</evidence>
<dbReference type="Pfam" id="PF21730">
    <property type="entry name" value="Vma22_CCDC115"/>
    <property type="match status" value="1"/>
</dbReference>
<keyword evidence="2" id="KW-0175">Coiled coil</keyword>
<dbReference type="InterPro" id="IPR013248">
    <property type="entry name" value="Psh3/Shr3"/>
</dbReference>
<feature type="transmembrane region" description="Helical" evidence="4">
    <location>
        <begin position="131"/>
        <end position="156"/>
    </location>
</feature>
<organism evidence="5 6">
    <name type="scientific">Mortierella isabellina</name>
    <name type="common">Filamentous fungus</name>
    <name type="synonym">Umbelopsis isabellina</name>
    <dbReference type="NCBI Taxonomy" id="91625"/>
    <lineage>
        <taxon>Eukaryota</taxon>
        <taxon>Fungi</taxon>
        <taxon>Fungi incertae sedis</taxon>
        <taxon>Mucoromycota</taxon>
        <taxon>Mucoromycotina</taxon>
        <taxon>Umbelopsidomycetes</taxon>
        <taxon>Umbelopsidales</taxon>
        <taxon>Umbelopsidaceae</taxon>
        <taxon>Umbelopsis</taxon>
    </lineage>
</organism>
<evidence type="ECO:0000256" key="2">
    <source>
        <dbReference type="SAM" id="Coils"/>
    </source>
</evidence>